<gene>
    <name evidence="1" type="ORF">LCGC14_0698830</name>
</gene>
<evidence type="ECO:0000313" key="1">
    <source>
        <dbReference type="EMBL" id="KKN43869.1"/>
    </source>
</evidence>
<organism evidence="1">
    <name type="scientific">marine sediment metagenome</name>
    <dbReference type="NCBI Taxonomy" id="412755"/>
    <lineage>
        <taxon>unclassified sequences</taxon>
        <taxon>metagenomes</taxon>
        <taxon>ecological metagenomes</taxon>
    </lineage>
</organism>
<sequence>MGAQVMGAQDGAAMDKSHNVSCPTCGASTTLAAKVSAFGTTKAVFCLRCDNRWVVSRRAGAITLEPYRTKPVTQEAHAEEFSAYQVLTDIASASISGSWYKIATCTVLVVLDHLDRHLQRRHALEMVVSFVKTSHGDINEGPRQKFLEVCRWFEEHAKEDS</sequence>
<accession>A0A0F9QN70</accession>
<dbReference type="AlphaFoldDB" id="A0A0F9QN70"/>
<protein>
    <submittedName>
        <fullName evidence="1">Uncharacterized protein</fullName>
    </submittedName>
</protein>
<reference evidence="1" key="1">
    <citation type="journal article" date="2015" name="Nature">
        <title>Complex archaea that bridge the gap between prokaryotes and eukaryotes.</title>
        <authorList>
            <person name="Spang A."/>
            <person name="Saw J.H."/>
            <person name="Jorgensen S.L."/>
            <person name="Zaremba-Niedzwiedzka K."/>
            <person name="Martijn J."/>
            <person name="Lind A.E."/>
            <person name="van Eijk R."/>
            <person name="Schleper C."/>
            <person name="Guy L."/>
            <person name="Ettema T.J."/>
        </authorList>
    </citation>
    <scope>NUCLEOTIDE SEQUENCE</scope>
</reference>
<dbReference type="EMBL" id="LAZR01001483">
    <property type="protein sequence ID" value="KKN43869.1"/>
    <property type="molecule type" value="Genomic_DNA"/>
</dbReference>
<comment type="caution">
    <text evidence="1">The sequence shown here is derived from an EMBL/GenBank/DDBJ whole genome shotgun (WGS) entry which is preliminary data.</text>
</comment>
<proteinExistence type="predicted"/>
<name>A0A0F9QN70_9ZZZZ</name>